<dbReference type="GeneID" id="14888848"/>
<dbReference type="VEuPathDB" id="AmoebaDB:EIN_461290"/>
<name>A0A0A1U658_ENTIV</name>
<evidence type="ECO:0000313" key="2">
    <source>
        <dbReference type="Proteomes" id="UP000014680"/>
    </source>
</evidence>
<accession>A0A0A1U658</accession>
<reference evidence="1 2" key="1">
    <citation type="submission" date="2012-10" db="EMBL/GenBank/DDBJ databases">
        <authorList>
            <person name="Zafar N."/>
            <person name="Inman J."/>
            <person name="Hall N."/>
            <person name="Lorenzi H."/>
            <person name="Caler E."/>
        </authorList>
    </citation>
    <scope>NUCLEOTIDE SEQUENCE [LARGE SCALE GENOMIC DNA]</scope>
    <source>
        <strain evidence="1 2">IP1</strain>
    </source>
</reference>
<dbReference type="Proteomes" id="UP000014680">
    <property type="component" value="Unassembled WGS sequence"/>
</dbReference>
<protein>
    <submittedName>
        <fullName evidence="1">Uncharacterized protein</fullName>
    </submittedName>
</protein>
<sequence length="179" mass="21046">MSNTNHKRVRCRYMNTQCDVQAYSLALLSPYCRITVTKPRRKTTITSEFIKVVTLTFDNEESIDVTRFLKRRENEKVEKMLREGVSKEKALRKMQDIRRQEAVYLLLDILHQYNTYFIFEKEESAGYDGRVTLVMDGRGETVNKKMERAACKIRECVKSKLLTVSRAVFEIGELVKFLE</sequence>
<dbReference type="AlphaFoldDB" id="A0A0A1U658"/>
<proteinExistence type="predicted"/>
<dbReference type="OrthoDB" id="25827at2759"/>
<dbReference type="EMBL" id="KB206565">
    <property type="protein sequence ID" value="ELP89863.1"/>
    <property type="molecule type" value="Genomic_DNA"/>
</dbReference>
<dbReference type="OMA" id="MERAACK"/>
<evidence type="ECO:0000313" key="1">
    <source>
        <dbReference type="EMBL" id="ELP89863.1"/>
    </source>
</evidence>
<gene>
    <name evidence="1" type="ORF">EIN_461290</name>
</gene>
<keyword evidence="2" id="KW-1185">Reference proteome</keyword>
<organism evidence="1 2">
    <name type="scientific">Entamoeba invadens IP1</name>
    <dbReference type="NCBI Taxonomy" id="370355"/>
    <lineage>
        <taxon>Eukaryota</taxon>
        <taxon>Amoebozoa</taxon>
        <taxon>Evosea</taxon>
        <taxon>Archamoebae</taxon>
        <taxon>Mastigamoebida</taxon>
        <taxon>Entamoebidae</taxon>
        <taxon>Entamoeba</taxon>
    </lineage>
</organism>
<dbReference type="KEGG" id="eiv:EIN_461290"/>
<dbReference type="RefSeq" id="XP_004256634.1">
    <property type="nucleotide sequence ID" value="XM_004256586.1"/>
</dbReference>